<evidence type="ECO:0000256" key="1">
    <source>
        <dbReference type="ARBA" id="ARBA00022448"/>
    </source>
</evidence>
<feature type="transmembrane region" description="Helical" evidence="7">
    <location>
        <begin position="12"/>
        <end position="34"/>
    </location>
</feature>
<dbReference type="GO" id="GO:0005886">
    <property type="term" value="C:plasma membrane"/>
    <property type="evidence" value="ECO:0007669"/>
    <property type="project" value="TreeGrafter"/>
</dbReference>
<evidence type="ECO:0000256" key="7">
    <source>
        <dbReference type="SAM" id="Phobius"/>
    </source>
</evidence>
<feature type="domain" description="4Fe-4S ferredoxin-type" evidence="8">
    <location>
        <begin position="277"/>
        <end position="310"/>
    </location>
</feature>
<dbReference type="SUPFAM" id="SSF54862">
    <property type="entry name" value="4Fe-4S ferredoxins"/>
    <property type="match status" value="1"/>
</dbReference>
<dbReference type="PROSITE" id="PS51379">
    <property type="entry name" value="4FE4S_FER_2"/>
    <property type="match status" value="3"/>
</dbReference>
<keyword evidence="6" id="KW-0411">Iron-sulfur</keyword>
<feature type="domain" description="4Fe-4S ferredoxin-type" evidence="8">
    <location>
        <begin position="240"/>
        <end position="269"/>
    </location>
</feature>
<evidence type="ECO:0000256" key="3">
    <source>
        <dbReference type="ARBA" id="ARBA00022723"/>
    </source>
</evidence>
<keyword evidence="5" id="KW-0408">Iron</keyword>
<keyword evidence="7" id="KW-1133">Transmembrane helix</keyword>
<keyword evidence="3" id="KW-0479">Metal-binding</keyword>
<dbReference type="Pfam" id="PF12801">
    <property type="entry name" value="Fer4_5"/>
    <property type="match status" value="2"/>
</dbReference>
<feature type="transmembrane region" description="Helical" evidence="7">
    <location>
        <begin position="103"/>
        <end position="122"/>
    </location>
</feature>
<dbReference type="PANTHER" id="PTHR30176">
    <property type="entry name" value="FERREDOXIN-TYPE PROTEIN NAPH"/>
    <property type="match status" value="1"/>
</dbReference>
<feature type="transmembrane region" description="Helical" evidence="7">
    <location>
        <begin position="46"/>
        <end position="67"/>
    </location>
</feature>
<keyword evidence="7" id="KW-0472">Membrane</keyword>
<dbReference type="PANTHER" id="PTHR30176:SF3">
    <property type="entry name" value="FERREDOXIN-TYPE PROTEIN NAPH"/>
    <property type="match status" value="1"/>
</dbReference>
<dbReference type="InterPro" id="IPR017900">
    <property type="entry name" value="4Fe4S_Fe_S_CS"/>
</dbReference>
<dbReference type="EMBL" id="CP046401">
    <property type="protein sequence ID" value="QGY43220.1"/>
    <property type="molecule type" value="Genomic_DNA"/>
</dbReference>
<feature type="domain" description="4Fe-4S ferredoxin-type" evidence="8">
    <location>
        <begin position="358"/>
        <end position="387"/>
    </location>
</feature>
<evidence type="ECO:0000256" key="4">
    <source>
        <dbReference type="ARBA" id="ARBA00022982"/>
    </source>
</evidence>
<dbReference type="Proteomes" id="UP000428260">
    <property type="component" value="Chromosome"/>
</dbReference>
<dbReference type="InterPro" id="IPR051684">
    <property type="entry name" value="Electron_Trans/Redox"/>
</dbReference>
<keyword evidence="2" id="KW-0004">4Fe-4S</keyword>
<evidence type="ECO:0000313" key="9">
    <source>
        <dbReference type="EMBL" id="QGY43220.1"/>
    </source>
</evidence>
<dbReference type="KEGG" id="mcos:GM418_05965"/>
<evidence type="ECO:0000313" key="10">
    <source>
        <dbReference type="Proteomes" id="UP000428260"/>
    </source>
</evidence>
<dbReference type="GO" id="GO:0046872">
    <property type="term" value="F:metal ion binding"/>
    <property type="evidence" value="ECO:0007669"/>
    <property type="project" value="UniProtKB-KW"/>
</dbReference>
<dbReference type="InterPro" id="IPR017896">
    <property type="entry name" value="4Fe4S_Fe-S-bd"/>
</dbReference>
<evidence type="ECO:0000256" key="6">
    <source>
        <dbReference type="ARBA" id="ARBA00023014"/>
    </source>
</evidence>
<evidence type="ECO:0000259" key="8">
    <source>
        <dbReference type="PROSITE" id="PS51379"/>
    </source>
</evidence>
<evidence type="ECO:0000256" key="5">
    <source>
        <dbReference type="ARBA" id="ARBA00023004"/>
    </source>
</evidence>
<feature type="transmembrane region" description="Helical" evidence="7">
    <location>
        <begin position="208"/>
        <end position="226"/>
    </location>
</feature>
<dbReference type="Pfam" id="PF12838">
    <property type="entry name" value="Fer4_7"/>
    <property type="match status" value="2"/>
</dbReference>
<name>A0A6I6JQB8_9BACT</name>
<reference evidence="9 10" key="1">
    <citation type="submission" date="2019-11" db="EMBL/GenBank/DDBJ databases">
        <authorList>
            <person name="Zheng R.K."/>
            <person name="Sun C.M."/>
        </authorList>
    </citation>
    <scope>NUCLEOTIDE SEQUENCE [LARGE SCALE GENOMIC DNA]</scope>
    <source>
        <strain evidence="9 10">WC007</strain>
    </source>
</reference>
<dbReference type="GO" id="GO:0051539">
    <property type="term" value="F:4 iron, 4 sulfur cluster binding"/>
    <property type="evidence" value="ECO:0007669"/>
    <property type="project" value="UniProtKB-KW"/>
</dbReference>
<keyword evidence="4" id="KW-0249">Electron transport</keyword>
<dbReference type="RefSeq" id="WP_158864125.1">
    <property type="nucleotide sequence ID" value="NZ_CP046401.1"/>
</dbReference>
<accession>A0A6I6JQB8</accession>
<proteinExistence type="predicted"/>
<feature type="transmembrane region" description="Helical" evidence="7">
    <location>
        <begin position="142"/>
        <end position="163"/>
    </location>
</feature>
<organism evidence="9 10">
    <name type="scientific">Maribellus comscasis</name>
    <dbReference type="NCBI Taxonomy" id="2681766"/>
    <lineage>
        <taxon>Bacteria</taxon>
        <taxon>Pseudomonadati</taxon>
        <taxon>Bacteroidota</taxon>
        <taxon>Bacteroidia</taxon>
        <taxon>Marinilabiliales</taxon>
        <taxon>Prolixibacteraceae</taxon>
        <taxon>Maribellus</taxon>
    </lineage>
</organism>
<dbReference type="PROSITE" id="PS00198">
    <property type="entry name" value="4FE4S_FER_1"/>
    <property type="match status" value="2"/>
</dbReference>
<dbReference type="Gene3D" id="3.30.70.20">
    <property type="match status" value="2"/>
</dbReference>
<evidence type="ECO:0000256" key="2">
    <source>
        <dbReference type="ARBA" id="ARBA00022485"/>
    </source>
</evidence>
<protein>
    <submittedName>
        <fullName evidence="9">4Fe-4S dicluster domain-containing protein</fullName>
    </submittedName>
</protein>
<keyword evidence="1" id="KW-0813">Transport</keyword>
<keyword evidence="10" id="KW-1185">Reference proteome</keyword>
<dbReference type="AlphaFoldDB" id="A0A6I6JQB8"/>
<sequence length="401" mass="44586">MKLTKSKYIRRISTAVAVLLALPLQLGFFTGFYMWLSPFVMLNSLFLLKSMVWLNILGWGILLVSFFRNRWFCRYMCPVGLGCDSFSKWGKHSRTFVKKVPRLGRWLALLSLAAALTGIPLFTLLDPLSVFNGFFAAFASDISLAIIASFIGLPVLLVIHLFLPGIWCGKLCPLGGLFDELTTWRKWIIKKFLIKKNISTEQNVGRRMFIASGTGLLAGVFIPPLLHAERKQFFRPPASLRGNLFNTLCVRCGSCIKACPSNIIIHHSGKKNITAWMTPEVSFENKGYCLEDCNLCGTVCPTGSISPFTLNAKKKLFIGSINIRLENCLLSDFKECDRCKSVCSYNAIQIVAAQNLMMKPLADLNKCVGCGACSAVCPTETISMIPLEKTTSSEEIPPKHL</sequence>
<gene>
    <name evidence="9" type="ORF">GM418_05965</name>
</gene>
<keyword evidence="7" id="KW-0812">Transmembrane</keyword>